<evidence type="ECO:0000313" key="3">
    <source>
        <dbReference type="Proteomes" id="UP000016922"/>
    </source>
</evidence>
<organism evidence="2 3">
    <name type="scientific">Glarea lozoyensis (strain ATCC 20868 / MF5171)</name>
    <dbReference type="NCBI Taxonomy" id="1116229"/>
    <lineage>
        <taxon>Eukaryota</taxon>
        <taxon>Fungi</taxon>
        <taxon>Dikarya</taxon>
        <taxon>Ascomycota</taxon>
        <taxon>Pezizomycotina</taxon>
        <taxon>Leotiomycetes</taxon>
        <taxon>Helotiales</taxon>
        <taxon>Helotiaceae</taxon>
        <taxon>Glarea</taxon>
    </lineage>
</organism>
<sequence>MVGWNFKSELVVIPRHIDGDDYIKYFLEPIVKPFFDKQRAEGVFDWVFEEDNKGAHGTKSTLNAPNNFKNNHRITQMRPGQPGNSGDLLPIKNV</sequence>
<feature type="region of interest" description="Disordered" evidence="1">
    <location>
        <begin position="57"/>
        <end position="94"/>
    </location>
</feature>
<accession>S3DG57</accession>
<reference evidence="2 3" key="1">
    <citation type="journal article" date="2013" name="BMC Genomics">
        <title>Genomics-driven discovery of the pneumocandin biosynthetic gene cluster in the fungus Glarea lozoyensis.</title>
        <authorList>
            <person name="Chen L."/>
            <person name="Yue Q."/>
            <person name="Zhang X."/>
            <person name="Xiang M."/>
            <person name="Wang C."/>
            <person name="Li S."/>
            <person name="Che Y."/>
            <person name="Ortiz-Lopez F.J."/>
            <person name="Bills G.F."/>
            <person name="Liu X."/>
            <person name="An Z."/>
        </authorList>
    </citation>
    <scope>NUCLEOTIDE SEQUENCE [LARGE SCALE GENOMIC DNA]</scope>
    <source>
        <strain evidence="3">ATCC 20868 / MF5171</strain>
    </source>
</reference>
<dbReference type="KEGG" id="glz:GLAREA_03958"/>
<dbReference type="RefSeq" id="XP_008082402.1">
    <property type="nucleotide sequence ID" value="XM_008084211.1"/>
</dbReference>
<protein>
    <submittedName>
        <fullName evidence="2">Uncharacterized protein</fullName>
    </submittedName>
</protein>
<gene>
    <name evidence="2" type="ORF">GLAREA_03958</name>
</gene>
<dbReference type="Gene3D" id="3.30.420.10">
    <property type="entry name" value="Ribonuclease H-like superfamily/Ribonuclease H"/>
    <property type="match status" value="1"/>
</dbReference>
<evidence type="ECO:0000256" key="1">
    <source>
        <dbReference type="SAM" id="MobiDB-lite"/>
    </source>
</evidence>
<keyword evidence="3" id="KW-1185">Reference proteome</keyword>
<dbReference type="OrthoDB" id="3943628at2759"/>
<dbReference type="AlphaFoldDB" id="S3DG57"/>
<dbReference type="Proteomes" id="UP000016922">
    <property type="component" value="Unassembled WGS sequence"/>
</dbReference>
<dbReference type="GO" id="GO:0003676">
    <property type="term" value="F:nucleic acid binding"/>
    <property type="evidence" value="ECO:0007669"/>
    <property type="project" value="InterPro"/>
</dbReference>
<name>S3DG57_GLAL2</name>
<evidence type="ECO:0000313" key="2">
    <source>
        <dbReference type="EMBL" id="EPE30991.1"/>
    </source>
</evidence>
<dbReference type="HOGENOM" id="CLU_2386350_0_0_1"/>
<feature type="compositionally biased region" description="Polar residues" evidence="1">
    <location>
        <begin position="58"/>
        <end position="69"/>
    </location>
</feature>
<dbReference type="GeneID" id="19463013"/>
<dbReference type="EMBL" id="KE145363">
    <property type="protein sequence ID" value="EPE30991.1"/>
    <property type="molecule type" value="Genomic_DNA"/>
</dbReference>
<proteinExistence type="predicted"/>
<dbReference type="InterPro" id="IPR036397">
    <property type="entry name" value="RNaseH_sf"/>
</dbReference>